<reference evidence="1" key="1">
    <citation type="submission" date="2014-09" db="EMBL/GenBank/DDBJ databases">
        <authorList>
            <person name="Magalhaes I.L.F."/>
            <person name="Oliveira U."/>
            <person name="Santos F.R."/>
            <person name="Vidigal T.H.D.A."/>
            <person name="Brescovit A.D."/>
            <person name="Santos A.J."/>
        </authorList>
    </citation>
    <scope>NUCLEOTIDE SEQUENCE</scope>
    <source>
        <tissue evidence="1">Shoot tissue taken approximately 20 cm above the soil surface</tissue>
    </source>
</reference>
<proteinExistence type="predicted"/>
<organism evidence="1">
    <name type="scientific">Arundo donax</name>
    <name type="common">Giant reed</name>
    <name type="synonym">Donax arundinaceus</name>
    <dbReference type="NCBI Taxonomy" id="35708"/>
    <lineage>
        <taxon>Eukaryota</taxon>
        <taxon>Viridiplantae</taxon>
        <taxon>Streptophyta</taxon>
        <taxon>Embryophyta</taxon>
        <taxon>Tracheophyta</taxon>
        <taxon>Spermatophyta</taxon>
        <taxon>Magnoliopsida</taxon>
        <taxon>Liliopsida</taxon>
        <taxon>Poales</taxon>
        <taxon>Poaceae</taxon>
        <taxon>PACMAD clade</taxon>
        <taxon>Arundinoideae</taxon>
        <taxon>Arundineae</taxon>
        <taxon>Arundo</taxon>
    </lineage>
</organism>
<evidence type="ECO:0000313" key="1">
    <source>
        <dbReference type="EMBL" id="JAD15679.1"/>
    </source>
</evidence>
<protein>
    <submittedName>
        <fullName evidence="1">Uncharacterized protein</fullName>
    </submittedName>
</protein>
<dbReference type="EMBL" id="GBRH01282216">
    <property type="protein sequence ID" value="JAD15679.1"/>
    <property type="molecule type" value="Transcribed_RNA"/>
</dbReference>
<name>A0A0A9P2U4_ARUDO</name>
<sequence>MEKRRLNVIRNRTDLKLWDEIENVFETFRNFLSQLARIWMKVELHAFGAPLQAYARSFSVCCFHVRLFVCSGTTLLFPLVWPLVALRKSRILRTQLLFSFSRSDVLTLAVNGDAPMGLGKQY</sequence>
<dbReference type="AlphaFoldDB" id="A0A0A9P2U4"/>
<reference evidence="1" key="2">
    <citation type="journal article" date="2015" name="Data Brief">
        <title>Shoot transcriptome of the giant reed, Arundo donax.</title>
        <authorList>
            <person name="Barrero R.A."/>
            <person name="Guerrero F.D."/>
            <person name="Moolhuijzen P."/>
            <person name="Goolsby J.A."/>
            <person name="Tidwell J."/>
            <person name="Bellgard S.E."/>
            <person name="Bellgard M.I."/>
        </authorList>
    </citation>
    <scope>NUCLEOTIDE SEQUENCE</scope>
    <source>
        <tissue evidence="1">Shoot tissue taken approximately 20 cm above the soil surface</tissue>
    </source>
</reference>
<accession>A0A0A9P2U4</accession>